<dbReference type="EMBL" id="LSFM01000023">
    <property type="protein sequence ID" value="OBY62862.1"/>
    <property type="molecule type" value="Genomic_DNA"/>
</dbReference>
<keyword evidence="2" id="KW-1185">Reference proteome</keyword>
<dbReference type="KEGG" id="pob:LPB03_12015"/>
<dbReference type="RefSeq" id="WP_065319843.1">
    <property type="nucleotide sequence ID" value="NZ_CP017477.1"/>
</dbReference>
<proteinExistence type="predicted"/>
<dbReference type="OrthoDB" id="21421at2"/>
<dbReference type="STRING" id="1774273.LPB03_12015"/>
<comment type="caution">
    <text evidence="1">The sequence shown here is derived from an EMBL/GenBank/DDBJ whole genome shotgun (WGS) entry which is preliminary data.</text>
</comment>
<evidence type="ECO:0000313" key="2">
    <source>
        <dbReference type="Proteomes" id="UP000092584"/>
    </source>
</evidence>
<gene>
    <name evidence="1" type="ORF">LPB3_12025</name>
</gene>
<protein>
    <submittedName>
        <fullName evidence="1">Uncharacterized protein</fullName>
    </submittedName>
</protein>
<name>A0A1B8TTB0_9FLAO</name>
<organism evidence="1 2">
    <name type="scientific">Polaribacter vadi</name>
    <dbReference type="NCBI Taxonomy" id="1774273"/>
    <lineage>
        <taxon>Bacteria</taxon>
        <taxon>Pseudomonadati</taxon>
        <taxon>Bacteroidota</taxon>
        <taxon>Flavobacteriia</taxon>
        <taxon>Flavobacteriales</taxon>
        <taxon>Flavobacteriaceae</taxon>
    </lineage>
</organism>
<reference evidence="2" key="1">
    <citation type="submission" date="2016-02" db="EMBL/GenBank/DDBJ databases">
        <authorList>
            <person name="Shin S.-K."/>
            <person name="Yi H."/>
            <person name="Kim E."/>
        </authorList>
    </citation>
    <scope>NUCLEOTIDE SEQUENCE [LARGE SCALE GENOMIC DNA]</scope>
    <source>
        <strain evidence="2">LPB0003</strain>
    </source>
</reference>
<evidence type="ECO:0000313" key="1">
    <source>
        <dbReference type="EMBL" id="OBY62862.1"/>
    </source>
</evidence>
<accession>A0A1B8TTB0</accession>
<dbReference type="Proteomes" id="UP000092584">
    <property type="component" value="Unassembled WGS sequence"/>
</dbReference>
<dbReference type="AlphaFoldDB" id="A0A1B8TTB0"/>
<sequence>MNSALKKDIDKFQNTYYNFKITKNENYAILSGIITVFDVNNMPWENYGIDIFVPTNNYPHVTPIVVETTKNIDRSWDFHISDEGLCCLAITHKLILAKRSGINLINFYQKFIYPFFANHQYKLKTGKYANGEFEHQEKGIIQFYQEELETDNLLYIETILQIGIGKLKIGNNDLCPICRDKKFKRCCKIKVLKIEKYGLKQLKKDLDIVKNEILKYNNL</sequence>